<dbReference type="SUPFAM" id="SSF53448">
    <property type="entry name" value="Nucleotide-diphospho-sugar transferases"/>
    <property type="match status" value="1"/>
</dbReference>
<keyword evidence="8" id="KW-1185">Reference proteome</keyword>
<dbReference type="PANTHER" id="PTHR43646">
    <property type="entry name" value="GLYCOSYLTRANSFERASE"/>
    <property type="match status" value="1"/>
</dbReference>
<keyword evidence="4 7" id="KW-0808">Transferase</keyword>
<dbReference type="NCBIfam" id="TIGR04283">
    <property type="entry name" value="glyco_like_mftF"/>
    <property type="match status" value="1"/>
</dbReference>
<organism evidence="7 8">
    <name type="scientific">Hyphomicrobium denitrificans 1NES1</name>
    <dbReference type="NCBI Taxonomy" id="670307"/>
    <lineage>
        <taxon>Bacteria</taxon>
        <taxon>Pseudomonadati</taxon>
        <taxon>Pseudomonadota</taxon>
        <taxon>Alphaproteobacteria</taxon>
        <taxon>Hyphomicrobiales</taxon>
        <taxon>Hyphomicrobiaceae</taxon>
        <taxon>Hyphomicrobium</taxon>
    </lineage>
</organism>
<dbReference type="OrthoDB" id="9811214at2"/>
<protein>
    <submittedName>
        <fullName evidence="7">Group 2 family glycosyl transferase</fullName>
    </submittedName>
</protein>
<evidence type="ECO:0000256" key="3">
    <source>
        <dbReference type="ARBA" id="ARBA00022676"/>
    </source>
</evidence>
<evidence type="ECO:0000313" key="8">
    <source>
        <dbReference type="Proteomes" id="UP000005952"/>
    </source>
</evidence>
<dbReference type="RefSeq" id="WP_015597187.1">
    <property type="nucleotide sequence ID" value="NC_021172.1"/>
</dbReference>
<name>N0BAJ5_9HYPH</name>
<dbReference type="Pfam" id="PF00535">
    <property type="entry name" value="Glycos_transf_2"/>
    <property type="match status" value="1"/>
</dbReference>
<keyword evidence="5" id="KW-0472">Membrane</keyword>
<dbReference type="InterPro" id="IPR029044">
    <property type="entry name" value="Nucleotide-diphossugar_trans"/>
</dbReference>
<proteinExistence type="predicted"/>
<keyword evidence="2" id="KW-1003">Cell membrane</keyword>
<feature type="domain" description="Glycosyltransferase 2-like" evidence="6">
    <location>
        <begin position="15"/>
        <end position="125"/>
    </location>
</feature>
<dbReference type="EMBL" id="CP005587">
    <property type="protein sequence ID" value="AGK57150.1"/>
    <property type="molecule type" value="Genomic_DNA"/>
</dbReference>
<evidence type="ECO:0000313" key="7">
    <source>
        <dbReference type="EMBL" id="AGK57150.1"/>
    </source>
</evidence>
<dbReference type="PANTHER" id="PTHR43646:SF2">
    <property type="entry name" value="GLYCOSYLTRANSFERASE 2-LIKE DOMAIN-CONTAINING PROTEIN"/>
    <property type="match status" value="1"/>
</dbReference>
<dbReference type="Proteomes" id="UP000005952">
    <property type="component" value="Chromosome"/>
</dbReference>
<evidence type="ECO:0000256" key="1">
    <source>
        <dbReference type="ARBA" id="ARBA00004236"/>
    </source>
</evidence>
<dbReference type="AlphaFoldDB" id="N0BAJ5"/>
<evidence type="ECO:0000256" key="4">
    <source>
        <dbReference type="ARBA" id="ARBA00022679"/>
    </source>
</evidence>
<reference evidence="7 8" key="1">
    <citation type="journal article" date="2013" name="Genome Announc.">
        <title>Genome sequences for three denitrifying bacterial strains isolated from a uranium- and nitrate-contaminated subsurface environment.</title>
        <authorList>
            <person name="Venkatramanan R."/>
            <person name="Prakash O."/>
            <person name="Woyke T."/>
            <person name="Chain P."/>
            <person name="Goodwin L.A."/>
            <person name="Watson D."/>
            <person name="Brooks S."/>
            <person name="Kostka J.E."/>
            <person name="Green S.J."/>
        </authorList>
    </citation>
    <scope>NUCLEOTIDE SEQUENCE [LARGE SCALE GENOMIC DNA]</scope>
    <source>
        <strain evidence="7 8">1NES1</strain>
    </source>
</reference>
<dbReference type="InterPro" id="IPR001173">
    <property type="entry name" value="Glyco_trans_2-like"/>
</dbReference>
<accession>N0BAJ5</accession>
<dbReference type="CDD" id="cd02522">
    <property type="entry name" value="GT_2_like_a"/>
    <property type="match status" value="1"/>
</dbReference>
<dbReference type="STRING" id="670307.HYPDE_27353"/>
<dbReference type="InterPro" id="IPR026461">
    <property type="entry name" value="Trfase_2_rSAM/seldom_assoc"/>
</dbReference>
<keyword evidence="3" id="KW-0328">Glycosyltransferase</keyword>
<dbReference type="HOGENOM" id="CLU_025996_17_3_5"/>
<gene>
    <name evidence="7" type="ORF">HYPDE_27353</name>
</gene>
<dbReference type="GO" id="GO:0005886">
    <property type="term" value="C:plasma membrane"/>
    <property type="evidence" value="ECO:0007669"/>
    <property type="project" value="UniProtKB-SubCell"/>
</dbReference>
<comment type="subcellular location">
    <subcellularLocation>
        <location evidence="1">Cell membrane</location>
    </subcellularLocation>
</comment>
<evidence type="ECO:0000259" key="6">
    <source>
        <dbReference type="Pfam" id="PF00535"/>
    </source>
</evidence>
<evidence type="ECO:0000256" key="5">
    <source>
        <dbReference type="ARBA" id="ARBA00023136"/>
    </source>
</evidence>
<dbReference type="eggNOG" id="COG1215">
    <property type="taxonomic scope" value="Bacteria"/>
</dbReference>
<dbReference type="Gene3D" id="3.90.550.10">
    <property type="entry name" value="Spore Coat Polysaccharide Biosynthesis Protein SpsA, Chain A"/>
    <property type="match status" value="1"/>
</dbReference>
<evidence type="ECO:0000256" key="2">
    <source>
        <dbReference type="ARBA" id="ARBA00022475"/>
    </source>
</evidence>
<dbReference type="GO" id="GO:0016757">
    <property type="term" value="F:glycosyltransferase activity"/>
    <property type="evidence" value="ECO:0007669"/>
    <property type="project" value="UniProtKB-KW"/>
</dbReference>
<sequence length="232" mass="25779">MIGNDTPHADLAKVSVIIPTLNAAFDLGGAIAACSGVQEILVVDGGSRDGTADVARAMGARLVHTDAGRGIQMHAGAMRSEGEWLLFLHADTVLTGNWQKEVERFIADSANLSRAAIFRFGLDDPSAEAQRLERRVAWRTRCLGLPYGDQGLLIHRDFYRSLGGFRAWPLMEDVDLVRRIGRRRLTILDSVARTSAERWHRDGWRRRSLRNLTCLTLYLLGMPPSLIARLYG</sequence>
<dbReference type="KEGG" id="hdt:HYPDE_27353"/>